<evidence type="ECO:0000313" key="5">
    <source>
        <dbReference type="Proteomes" id="UP000678895"/>
    </source>
</evidence>
<sequence length="223" mass="25115">MMSSYTDPNFKKCAIITIDTQNDFSLPGAVAEIAGTVNVLPQMKRVLDACRSRNIPIMHVIRLYKKDGSNVDICRRELIETGVPIVTPGSMGADLVEMISPQNSVQIDDEGLLQGRIQLIANNEWVMYKPRWGAFYQTDLEVFLKEKNIDTLIFLGCNFPNCPRTSIYQASERDFKVVMVEDAISGVYDKGIHEMINIGVKVTRTEELIRQFASTYEEGPNSI</sequence>
<comment type="similarity">
    <text evidence="1">Belongs to the isochorismatase family.</text>
</comment>
<evidence type="ECO:0000313" key="4">
    <source>
        <dbReference type="EMBL" id="GIO41570.1"/>
    </source>
</evidence>
<gene>
    <name evidence="4" type="ORF">J41TS4_13280</name>
</gene>
<dbReference type="PANTHER" id="PTHR43540">
    <property type="entry name" value="PEROXYUREIDOACRYLATE/UREIDOACRYLATE AMIDOHYDROLASE-RELATED"/>
    <property type="match status" value="1"/>
</dbReference>
<proteinExistence type="inferred from homology"/>
<dbReference type="Proteomes" id="UP000678895">
    <property type="component" value="Unassembled WGS sequence"/>
</dbReference>
<evidence type="ECO:0000259" key="3">
    <source>
        <dbReference type="Pfam" id="PF00857"/>
    </source>
</evidence>
<evidence type="ECO:0000256" key="1">
    <source>
        <dbReference type="ARBA" id="ARBA00006336"/>
    </source>
</evidence>
<dbReference type="InterPro" id="IPR050272">
    <property type="entry name" value="Isochorismatase-like_hydrls"/>
</dbReference>
<feature type="domain" description="Isochorismatase-like" evidence="3">
    <location>
        <begin position="13"/>
        <end position="103"/>
    </location>
</feature>
<evidence type="ECO:0000256" key="2">
    <source>
        <dbReference type="ARBA" id="ARBA00022801"/>
    </source>
</evidence>
<feature type="domain" description="Isochorismatase-like" evidence="3">
    <location>
        <begin position="123"/>
        <end position="207"/>
    </location>
</feature>
<dbReference type="GO" id="GO:0016787">
    <property type="term" value="F:hydrolase activity"/>
    <property type="evidence" value="ECO:0007669"/>
    <property type="project" value="UniProtKB-KW"/>
</dbReference>
<name>A0A919Y3N7_9BACL</name>
<dbReference type="AlphaFoldDB" id="A0A919Y3N7"/>
<dbReference type="InterPro" id="IPR036380">
    <property type="entry name" value="Isochorismatase-like_sf"/>
</dbReference>
<organism evidence="4 5">
    <name type="scientific">Paenibacillus apis</name>
    <dbReference type="NCBI Taxonomy" id="1792174"/>
    <lineage>
        <taxon>Bacteria</taxon>
        <taxon>Bacillati</taxon>
        <taxon>Bacillota</taxon>
        <taxon>Bacilli</taxon>
        <taxon>Bacillales</taxon>
        <taxon>Paenibacillaceae</taxon>
        <taxon>Paenibacillus</taxon>
    </lineage>
</organism>
<keyword evidence="5" id="KW-1185">Reference proteome</keyword>
<dbReference type="InterPro" id="IPR000868">
    <property type="entry name" value="Isochorismatase-like_dom"/>
</dbReference>
<comment type="caution">
    <text evidence="4">The sequence shown here is derived from an EMBL/GenBank/DDBJ whole genome shotgun (WGS) entry which is preliminary data.</text>
</comment>
<dbReference type="Pfam" id="PF00857">
    <property type="entry name" value="Isochorismatase"/>
    <property type="match status" value="2"/>
</dbReference>
<keyword evidence="2 4" id="KW-0378">Hydrolase</keyword>
<dbReference type="SUPFAM" id="SSF52499">
    <property type="entry name" value="Isochorismatase-like hydrolases"/>
    <property type="match status" value="1"/>
</dbReference>
<accession>A0A919Y3N7</accession>
<dbReference type="Gene3D" id="3.40.50.850">
    <property type="entry name" value="Isochorismatase-like"/>
    <property type="match status" value="1"/>
</dbReference>
<dbReference type="EMBL" id="BORS01000004">
    <property type="protein sequence ID" value="GIO41570.1"/>
    <property type="molecule type" value="Genomic_DNA"/>
</dbReference>
<protein>
    <submittedName>
        <fullName evidence="4">Hypothetical isochorismatase hydrolase</fullName>
    </submittedName>
</protein>
<reference evidence="4" key="1">
    <citation type="submission" date="2021-03" db="EMBL/GenBank/DDBJ databases">
        <title>Antimicrobial resistance genes in bacteria isolated from Japanese honey, and their potential for conferring macrolide and lincosamide resistance in the American foulbrood pathogen Paenibacillus larvae.</title>
        <authorList>
            <person name="Okamoto M."/>
            <person name="Kumagai M."/>
            <person name="Kanamori H."/>
            <person name="Takamatsu D."/>
        </authorList>
    </citation>
    <scope>NUCLEOTIDE SEQUENCE</scope>
    <source>
        <strain evidence="4">J41TS4</strain>
    </source>
</reference>
<dbReference type="CDD" id="cd00431">
    <property type="entry name" value="cysteine_hydrolases"/>
    <property type="match status" value="1"/>
</dbReference>